<dbReference type="PRINTS" id="PR00757">
    <property type="entry name" value="AMINEOXDASEF"/>
</dbReference>
<dbReference type="Gene3D" id="3.90.660.10">
    <property type="match status" value="1"/>
</dbReference>
<comment type="similarity">
    <text evidence="2 6">Belongs to the flavin monoamine oxidase family.</text>
</comment>
<feature type="binding site" evidence="5">
    <location>
        <begin position="31"/>
        <end position="32"/>
    </location>
    <ligand>
        <name>FAD</name>
        <dbReference type="ChEBI" id="CHEBI:57692"/>
    </ligand>
</feature>
<name>A0A2I2G095_9EURO</name>
<dbReference type="GeneID" id="36553621"/>
<evidence type="ECO:0000256" key="5">
    <source>
        <dbReference type="PIRSR" id="PIRSR601613-1"/>
    </source>
</evidence>
<evidence type="ECO:0000256" key="2">
    <source>
        <dbReference type="ARBA" id="ARBA00005995"/>
    </source>
</evidence>
<feature type="binding site" evidence="5">
    <location>
        <position position="337"/>
    </location>
    <ligand>
        <name>substrate</name>
    </ligand>
</feature>
<dbReference type="InterPro" id="IPR002937">
    <property type="entry name" value="Amino_oxidase"/>
</dbReference>
<feature type="domain" description="Amine oxidase" evidence="7">
    <location>
        <begin position="11"/>
        <end position="441"/>
    </location>
</feature>
<sequence length="453" mass="50438">MFDVIVIDAGLSGLQAAYTAQQSGLSVAVVEARNRVGGKVWSVPLASGRGVADLGAAWVNDKKQRRIWSYAKQFGLAAQAQSLTGRAVMQLNENDRLEYPFGITPDFSPEEKRNLEYIRDYVQAETLKSGLPRGDDDKLTLDQYVRNLGALPKTIQMVNLWSKAMHGVESTQQSAAFFIDYCRRNTGLLAVRADDETGGNYLRFHEGAQSIAHGLARLIGTSQIHLDSPVISIEDHKTHISVTAARGRVFVGRKCILSIPSTMYRELNISPALPSAVQTVSQATCLGNYNKVIVCYDKPWWKELGYNGFFMSYNGGPLTLGRDTSVTEKRLFALTCFVQGDQGLEWTKLPPHERRAAVLHQLAKIFDTDRESELYRPIEIFEQIWKFEEFSRGALVPITALGHLTEYAAVYGRPAGNLHFVGTEYAREWKGYMEGALCSGEEGGWEVVESLKQ</sequence>
<evidence type="ECO:0000256" key="3">
    <source>
        <dbReference type="ARBA" id="ARBA00023002"/>
    </source>
</evidence>
<dbReference type="VEuPathDB" id="FungiDB:P170DRAFT_390904"/>
<dbReference type="PANTHER" id="PTHR43563">
    <property type="entry name" value="AMINE OXIDASE"/>
    <property type="match status" value="1"/>
</dbReference>
<feature type="non-terminal residue" evidence="8">
    <location>
        <position position="453"/>
    </location>
</feature>
<evidence type="ECO:0000259" key="7">
    <source>
        <dbReference type="Pfam" id="PF01593"/>
    </source>
</evidence>
<evidence type="ECO:0000256" key="1">
    <source>
        <dbReference type="ARBA" id="ARBA00001974"/>
    </source>
</evidence>
<dbReference type="Proteomes" id="UP000234275">
    <property type="component" value="Unassembled WGS sequence"/>
</dbReference>
<accession>A0A2I2G095</accession>
<dbReference type="Pfam" id="PF01593">
    <property type="entry name" value="Amino_oxidase"/>
    <property type="match status" value="1"/>
</dbReference>
<dbReference type="InterPro" id="IPR036188">
    <property type="entry name" value="FAD/NAD-bd_sf"/>
</dbReference>
<keyword evidence="3 6" id="KW-0560">Oxidoreductase</keyword>
<comment type="cofactor">
    <cofactor evidence="1 6">
        <name>FAD</name>
        <dbReference type="ChEBI" id="CHEBI:57692"/>
    </cofactor>
</comment>
<keyword evidence="9" id="KW-1185">Reference proteome</keyword>
<protein>
    <recommendedName>
        <fullName evidence="6">Amine oxidase</fullName>
        <ecNumber evidence="6">1.4.3.-</ecNumber>
    </recommendedName>
</protein>
<dbReference type="InterPro" id="IPR001613">
    <property type="entry name" value="Flavin_amine_oxidase"/>
</dbReference>
<dbReference type="EMBL" id="MSFO01000007">
    <property type="protein sequence ID" value="PLB46312.1"/>
    <property type="molecule type" value="Genomic_DNA"/>
</dbReference>
<evidence type="ECO:0000256" key="4">
    <source>
        <dbReference type="ARBA" id="ARBA00048448"/>
    </source>
</evidence>
<dbReference type="Gene3D" id="3.50.50.60">
    <property type="entry name" value="FAD/NAD(P)-binding domain"/>
    <property type="match status" value="1"/>
</dbReference>
<dbReference type="Gene3D" id="1.10.405.10">
    <property type="entry name" value="Guanine Nucleotide Dissociation Inhibitor, domain 1"/>
    <property type="match status" value="1"/>
</dbReference>
<dbReference type="PANTHER" id="PTHR43563:SF14">
    <property type="entry name" value="AMINE OXIDASE"/>
    <property type="match status" value="1"/>
</dbReference>
<dbReference type="SUPFAM" id="SSF54373">
    <property type="entry name" value="FAD-linked reductases, C-terminal domain"/>
    <property type="match status" value="1"/>
</dbReference>
<comment type="caution">
    <text evidence="8">The sequence shown here is derived from an EMBL/GenBank/DDBJ whole genome shotgun (WGS) entry which is preliminary data.</text>
</comment>
<dbReference type="STRING" id="1392250.A0A2I2G095"/>
<evidence type="ECO:0000313" key="8">
    <source>
        <dbReference type="EMBL" id="PLB46312.1"/>
    </source>
</evidence>
<keyword evidence="6" id="KW-0285">Flavoprotein</keyword>
<evidence type="ECO:0000256" key="6">
    <source>
        <dbReference type="RuleBase" id="RU362067"/>
    </source>
</evidence>
<dbReference type="GO" id="GO:0097621">
    <property type="term" value="F:monoamine oxidase activity"/>
    <property type="evidence" value="ECO:0007669"/>
    <property type="project" value="UniProtKB-EC"/>
</dbReference>
<reference evidence="8 9" key="1">
    <citation type="submission" date="2016-12" db="EMBL/GenBank/DDBJ databases">
        <title>The genomes of Aspergillus section Nigri reveals drivers in fungal speciation.</title>
        <authorList>
            <consortium name="DOE Joint Genome Institute"/>
            <person name="Vesth T.C."/>
            <person name="Nybo J."/>
            <person name="Theobald S."/>
            <person name="Brandl J."/>
            <person name="Frisvad J.C."/>
            <person name="Nielsen K.F."/>
            <person name="Lyhne E.K."/>
            <person name="Kogle M.E."/>
            <person name="Kuo A."/>
            <person name="Riley R."/>
            <person name="Clum A."/>
            <person name="Nolan M."/>
            <person name="Lipzen A."/>
            <person name="Salamov A."/>
            <person name="Henrissat B."/>
            <person name="Wiebenga A."/>
            <person name="De Vries R.P."/>
            <person name="Grigoriev I.V."/>
            <person name="Mortensen U.H."/>
            <person name="Andersen M.R."/>
            <person name="Baker S.E."/>
        </authorList>
    </citation>
    <scope>NUCLEOTIDE SEQUENCE [LARGE SCALE GENOMIC DNA]</scope>
    <source>
        <strain evidence="8 9">IBT 23096</strain>
    </source>
</reference>
<feature type="binding site" evidence="5">
    <location>
        <position position="12"/>
    </location>
    <ligand>
        <name>FAD</name>
        <dbReference type="ChEBI" id="CHEBI:57692"/>
    </ligand>
</feature>
<organism evidence="8 9">
    <name type="scientific">Aspergillus steynii IBT 23096</name>
    <dbReference type="NCBI Taxonomy" id="1392250"/>
    <lineage>
        <taxon>Eukaryota</taxon>
        <taxon>Fungi</taxon>
        <taxon>Dikarya</taxon>
        <taxon>Ascomycota</taxon>
        <taxon>Pezizomycotina</taxon>
        <taxon>Eurotiomycetes</taxon>
        <taxon>Eurotiomycetidae</taxon>
        <taxon>Eurotiales</taxon>
        <taxon>Aspergillaceae</taxon>
        <taxon>Aspergillus</taxon>
        <taxon>Aspergillus subgen. Circumdati</taxon>
    </lineage>
</organism>
<dbReference type="AlphaFoldDB" id="A0A2I2G095"/>
<comment type="catalytic activity">
    <reaction evidence="4">
        <text>a secondary aliphatic amine + O2 + H2O = a primary amine + an aldehyde + H2O2</text>
        <dbReference type="Rhea" id="RHEA:26414"/>
        <dbReference type="ChEBI" id="CHEBI:15377"/>
        <dbReference type="ChEBI" id="CHEBI:15379"/>
        <dbReference type="ChEBI" id="CHEBI:16240"/>
        <dbReference type="ChEBI" id="CHEBI:17478"/>
        <dbReference type="ChEBI" id="CHEBI:58855"/>
        <dbReference type="ChEBI" id="CHEBI:65296"/>
        <dbReference type="EC" id="1.4.3.4"/>
    </reaction>
</comment>
<proteinExistence type="inferred from homology"/>
<gene>
    <name evidence="8" type="ORF">P170DRAFT_390904</name>
</gene>
<keyword evidence="6" id="KW-0274">FAD</keyword>
<dbReference type="SUPFAM" id="SSF51905">
    <property type="entry name" value="FAD/NAD(P)-binding domain"/>
    <property type="match status" value="1"/>
</dbReference>
<feature type="binding site" evidence="5">
    <location>
        <position position="230"/>
    </location>
    <ligand>
        <name>FAD</name>
        <dbReference type="ChEBI" id="CHEBI:57692"/>
    </ligand>
</feature>
<evidence type="ECO:0000313" key="9">
    <source>
        <dbReference type="Proteomes" id="UP000234275"/>
    </source>
</evidence>
<dbReference type="InterPro" id="IPR050703">
    <property type="entry name" value="Flavin_MAO"/>
</dbReference>
<dbReference type="RefSeq" id="XP_024701614.1">
    <property type="nucleotide sequence ID" value="XM_024845922.1"/>
</dbReference>
<dbReference type="OrthoDB" id="5046242at2759"/>
<feature type="binding site" evidence="5">
    <location>
        <position position="424"/>
    </location>
    <ligand>
        <name>FAD</name>
        <dbReference type="ChEBI" id="CHEBI:57692"/>
    </ligand>
</feature>
<dbReference type="EC" id="1.4.3.-" evidence="6"/>